<keyword evidence="4" id="KW-1185">Reference proteome</keyword>
<sequence length="150" mass="15505">MRVLVALLACASIAVDGAAPGHALAPRPRALVAPGLRRARAAPLVLAASEDDGAEAPAAPPAAPAVTKAEQPVAPPAPVQPICNTCDGSGRIEGGWGTLPGLKWVSTTFGLRAYRPCPECARAGRRYVRRGQNLDEIYSGAPRRTPNTPN</sequence>
<name>A0A8J5XI74_DIALT</name>
<keyword evidence="2" id="KW-0732">Signal</keyword>
<dbReference type="PANTHER" id="PTHR47721">
    <property type="entry name" value="OS01G0235100 PROTEIN"/>
    <property type="match status" value="1"/>
</dbReference>
<proteinExistence type="predicted"/>
<evidence type="ECO:0000313" key="4">
    <source>
        <dbReference type="Proteomes" id="UP000751190"/>
    </source>
</evidence>
<evidence type="ECO:0000313" key="3">
    <source>
        <dbReference type="EMBL" id="KAG8464863.1"/>
    </source>
</evidence>
<dbReference type="AlphaFoldDB" id="A0A8J5XI74"/>
<evidence type="ECO:0000256" key="1">
    <source>
        <dbReference type="SAM" id="MobiDB-lite"/>
    </source>
</evidence>
<dbReference type="PANTHER" id="PTHR47721:SF2">
    <property type="entry name" value="OS01G0235100 PROTEIN"/>
    <property type="match status" value="1"/>
</dbReference>
<dbReference type="Proteomes" id="UP000751190">
    <property type="component" value="Unassembled WGS sequence"/>
</dbReference>
<comment type="caution">
    <text evidence="3">The sequence shown here is derived from an EMBL/GenBank/DDBJ whole genome shotgun (WGS) entry which is preliminary data.</text>
</comment>
<feature type="chain" id="PRO_5035255586" evidence="2">
    <location>
        <begin position="18"/>
        <end position="150"/>
    </location>
</feature>
<dbReference type="EMBL" id="JAGTXO010000012">
    <property type="protein sequence ID" value="KAG8464863.1"/>
    <property type="molecule type" value="Genomic_DNA"/>
</dbReference>
<reference evidence="3" key="1">
    <citation type="submission" date="2021-05" db="EMBL/GenBank/DDBJ databases">
        <title>The genome of the haptophyte Pavlova lutheri (Diacronema luteri, Pavlovales) - a model for lipid biosynthesis in eukaryotic algae.</title>
        <authorList>
            <person name="Hulatt C.J."/>
            <person name="Posewitz M.C."/>
        </authorList>
    </citation>
    <scope>NUCLEOTIDE SEQUENCE</scope>
    <source>
        <strain evidence="3">NIVA-4/92</strain>
    </source>
</reference>
<evidence type="ECO:0000256" key="2">
    <source>
        <dbReference type="SAM" id="SignalP"/>
    </source>
</evidence>
<dbReference type="OrthoDB" id="421474at2759"/>
<accession>A0A8J5XI74</accession>
<feature type="signal peptide" evidence="2">
    <location>
        <begin position="1"/>
        <end position="17"/>
    </location>
</feature>
<organism evidence="3 4">
    <name type="scientific">Diacronema lutheri</name>
    <name type="common">Unicellular marine alga</name>
    <name type="synonym">Monochrysis lutheri</name>
    <dbReference type="NCBI Taxonomy" id="2081491"/>
    <lineage>
        <taxon>Eukaryota</taxon>
        <taxon>Haptista</taxon>
        <taxon>Haptophyta</taxon>
        <taxon>Pavlovophyceae</taxon>
        <taxon>Pavlovales</taxon>
        <taxon>Pavlovaceae</taxon>
        <taxon>Diacronema</taxon>
    </lineage>
</organism>
<gene>
    <name evidence="3" type="ORF">KFE25_010231</name>
</gene>
<protein>
    <submittedName>
        <fullName evidence="3">Uncharacterized protein</fullName>
    </submittedName>
</protein>
<feature type="region of interest" description="Disordered" evidence="1">
    <location>
        <begin position="51"/>
        <end position="78"/>
    </location>
</feature>